<keyword evidence="3" id="KW-0812">Transmembrane</keyword>
<dbReference type="FunFam" id="3.40.50.720:FF:000084">
    <property type="entry name" value="Short-chain dehydrogenase reductase"/>
    <property type="match status" value="1"/>
</dbReference>
<dbReference type="EMBL" id="CADCUI010000079">
    <property type="protein sequence ID" value="CAA9365452.1"/>
    <property type="molecule type" value="Genomic_DNA"/>
</dbReference>
<accession>A0A6J4MV82</accession>
<dbReference type="InterPro" id="IPR036291">
    <property type="entry name" value="NAD(P)-bd_dom_sf"/>
</dbReference>
<dbReference type="GO" id="GO:0004316">
    <property type="term" value="F:3-oxoacyl-[acyl-carrier-protein] reductase (NADPH) activity"/>
    <property type="evidence" value="ECO:0007669"/>
    <property type="project" value="UniProtKB-EC"/>
</dbReference>
<proteinExistence type="inferred from homology"/>
<dbReference type="Gene3D" id="3.40.50.720">
    <property type="entry name" value="NAD(P)-binding Rossmann-like Domain"/>
    <property type="match status" value="1"/>
</dbReference>
<dbReference type="PANTHER" id="PTHR42760:SF133">
    <property type="entry name" value="3-OXOACYL-[ACYL-CARRIER-PROTEIN] REDUCTASE"/>
    <property type="match status" value="1"/>
</dbReference>
<keyword evidence="3" id="KW-0472">Membrane</keyword>
<dbReference type="AlphaFoldDB" id="A0A6J4MV82"/>
<dbReference type="Pfam" id="PF13561">
    <property type="entry name" value="adh_short_C2"/>
    <property type="match status" value="1"/>
</dbReference>
<dbReference type="InterPro" id="IPR002347">
    <property type="entry name" value="SDR_fam"/>
</dbReference>
<dbReference type="CDD" id="cd05233">
    <property type="entry name" value="SDR_c"/>
    <property type="match status" value="1"/>
</dbReference>
<protein>
    <submittedName>
        <fullName evidence="4">3-oxoacyl-[acyl-carrier protein] reductase</fullName>
        <ecNumber evidence="4">1.1.1.100</ecNumber>
    </submittedName>
</protein>
<sequence>MSGPDDRLLPLTFHGETALVTGAAAGIGAATAALLLGAGVTVICMDRVMPAPVPGRESLQRRVSADVTDVAGIEQAIADAVGGSSVAYVVNCAGIFQEFGFGDVPAELWRRSLEVNLVGAYNVLNAVRRRLPATGGGAVVNVTSVEATRVVALSNPDPMPHYAASKAGLAMLTRTAARALAASGVRVNAVSPGFVSTQMAAVHGSTDALPPAVSARVPLGRFARPDEIAHCIAFLLSDQAGFVTGADLLVDGGFMLT</sequence>
<dbReference type="PRINTS" id="PR00080">
    <property type="entry name" value="SDRFAMILY"/>
</dbReference>
<keyword evidence="2 4" id="KW-0560">Oxidoreductase</keyword>
<comment type="similarity">
    <text evidence="1">Belongs to the short-chain dehydrogenases/reductases (SDR) family.</text>
</comment>
<evidence type="ECO:0000256" key="3">
    <source>
        <dbReference type="SAM" id="Phobius"/>
    </source>
</evidence>
<feature type="transmembrane region" description="Helical" evidence="3">
    <location>
        <begin position="20"/>
        <end position="44"/>
    </location>
</feature>
<evidence type="ECO:0000256" key="2">
    <source>
        <dbReference type="ARBA" id="ARBA00023002"/>
    </source>
</evidence>
<name>A0A6J4MV82_9ACTN</name>
<evidence type="ECO:0000256" key="1">
    <source>
        <dbReference type="ARBA" id="ARBA00006484"/>
    </source>
</evidence>
<evidence type="ECO:0000313" key="4">
    <source>
        <dbReference type="EMBL" id="CAA9365452.1"/>
    </source>
</evidence>
<dbReference type="EC" id="1.1.1.100" evidence="4"/>
<gene>
    <name evidence="4" type="ORF">AVDCRST_MAG34-2902</name>
</gene>
<organism evidence="4">
    <name type="scientific">uncultured Nocardioidaceae bacterium</name>
    <dbReference type="NCBI Taxonomy" id="253824"/>
    <lineage>
        <taxon>Bacteria</taxon>
        <taxon>Bacillati</taxon>
        <taxon>Actinomycetota</taxon>
        <taxon>Actinomycetes</taxon>
        <taxon>Propionibacteriales</taxon>
        <taxon>Nocardioidaceae</taxon>
        <taxon>environmental samples</taxon>
    </lineage>
</organism>
<dbReference type="PRINTS" id="PR00081">
    <property type="entry name" value="GDHRDH"/>
</dbReference>
<dbReference type="SUPFAM" id="SSF51735">
    <property type="entry name" value="NAD(P)-binding Rossmann-fold domains"/>
    <property type="match status" value="1"/>
</dbReference>
<reference evidence="4" key="1">
    <citation type="submission" date="2020-02" db="EMBL/GenBank/DDBJ databases">
        <authorList>
            <person name="Meier V. D."/>
        </authorList>
    </citation>
    <scope>NUCLEOTIDE SEQUENCE</scope>
    <source>
        <strain evidence="4">AVDCRST_MAG34</strain>
    </source>
</reference>
<dbReference type="PANTHER" id="PTHR42760">
    <property type="entry name" value="SHORT-CHAIN DEHYDROGENASES/REDUCTASES FAMILY MEMBER"/>
    <property type="match status" value="1"/>
</dbReference>
<keyword evidence="3" id="KW-1133">Transmembrane helix</keyword>